<accession>X0TEV4</accession>
<dbReference type="GO" id="GO:0009380">
    <property type="term" value="C:excinuclease repair complex"/>
    <property type="evidence" value="ECO:0007669"/>
    <property type="project" value="InterPro"/>
</dbReference>
<dbReference type="PANTHER" id="PTHR24029:SF0">
    <property type="entry name" value="UVRABC SYSTEM PROTEIN B"/>
    <property type="match status" value="1"/>
</dbReference>
<dbReference type="AlphaFoldDB" id="X0TEV4"/>
<dbReference type="InterPro" id="IPR001650">
    <property type="entry name" value="Helicase_C-like"/>
</dbReference>
<dbReference type="GO" id="GO:0003677">
    <property type="term" value="F:DNA binding"/>
    <property type="evidence" value="ECO:0007669"/>
    <property type="project" value="InterPro"/>
</dbReference>
<dbReference type="Pfam" id="PF12344">
    <property type="entry name" value="UvrB"/>
    <property type="match status" value="1"/>
</dbReference>
<dbReference type="SMART" id="SM00490">
    <property type="entry name" value="HELICc"/>
    <property type="match status" value="1"/>
</dbReference>
<dbReference type="Pfam" id="PF00271">
    <property type="entry name" value="Helicase_C"/>
    <property type="match status" value="1"/>
</dbReference>
<dbReference type="InterPro" id="IPR027417">
    <property type="entry name" value="P-loop_NTPase"/>
</dbReference>
<comment type="caution">
    <text evidence="2">The sequence shown here is derived from an EMBL/GenBank/DDBJ whole genome shotgun (WGS) entry which is preliminary data.</text>
</comment>
<dbReference type="EMBL" id="BARS01015553">
    <property type="protein sequence ID" value="GAF91744.1"/>
    <property type="molecule type" value="Genomic_DNA"/>
</dbReference>
<dbReference type="PANTHER" id="PTHR24029">
    <property type="entry name" value="UVRABC SYSTEM PROTEIN B"/>
    <property type="match status" value="1"/>
</dbReference>
<evidence type="ECO:0000313" key="2">
    <source>
        <dbReference type="EMBL" id="GAF91744.1"/>
    </source>
</evidence>
<feature type="non-terminal residue" evidence="2">
    <location>
        <position position="284"/>
    </location>
</feature>
<feature type="non-terminal residue" evidence="2">
    <location>
        <position position="1"/>
    </location>
</feature>
<gene>
    <name evidence="2" type="ORF">S01H1_25714</name>
</gene>
<dbReference type="GO" id="GO:0016887">
    <property type="term" value="F:ATP hydrolysis activity"/>
    <property type="evidence" value="ECO:0007669"/>
    <property type="project" value="InterPro"/>
</dbReference>
<reference evidence="2" key="1">
    <citation type="journal article" date="2014" name="Front. Microbiol.">
        <title>High frequency of phylogenetically diverse reductive dehalogenase-homologous genes in deep subseafloor sedimentary metagenomes.</title>
        <authorList>
            <person name="Kawai M."/>
            <person name="Futagami T."/>
            <person name="Toyoda A."/>
            <person name="Takaki Y."/>
            <person name="Nishi S."/>
            <person name="Hori S."/>
            <person name="Arai W."/>
            <person name="Tsubouchi T."/>
            <person name="Morono Y."/>
            <person name="Uchiyama I."/>
            <person name="Ito T."/>
            <person name="Fujiyama A."/>
            <person name="Inagaki F."/>
            <person name="Takami H."/>
        </authorList>
    </citation>
    <scope>NUCLEOTIDE SEQUENCE</scope>
    <source>
        <strain evidence="2">Expedition CK06-06</strain>
    </source>
</reference>
<dbReference type="CDD" id="cd18790">
    <property type="entry name" value="SF2_C_UvrB"/>
    <property type="match status" value="1"/>
</dbReference>
<dbReference type="InterPro" id="IPR004807">
    <property type="entry name" value="UvrB"/>
</dbReference>
<feature type="domain" description="Helicase C-terminal" evidence="1">
    <location>
        <begin position="137"/>
        <end position="284"/>
    </location>
</feature>
<proteinExistence type="predicted"/>
<dbReference type="GO" id="GO:0005524">
    <property type="term" value="F:ATP binding"/>
    <property type="evidence" value="ECO:0007669"/>
    <property type="project" value="InterPro"/>
</dbReference>
<dbReference type="SUPFAM" id="SSF52540">
    <property type="entry name" value="P-loop containing nucleoside triphosphate hydrolases"/>
    <property type="match status" value="1"/>
</dbReference>
<sequence length="284" mass="32440">EMMQEIGYCQGIENYSRHISRRCPGEPPYTLIDYFPESFLLIIDESHVTIPQIRGMYNGDRSRKETLVEHGFRLPSALDNRPLNFREFEERDAAVIYASATPGPYELEKSGGVSAEQVIRPTGLVDPGISVKPVKGQIDDLISRIRKRVSRNQRVLVTTLTKRMAEDLAEYLQEVNLRVRYLHSEIDTLERTEIIRDLRLAKFDCLVGINLLREGLDLPEVSLVAILDADREGFLRSQTSLIQVAGRAARNVDGEVVMYADTITNSMRNAIKETERRRRIQAKH</sequence>
<evidence type="ECO:0000259" key="1">
    <source>
        <dbReference type="PROSITE" id="PS51194"/>
    </source>
</evidence>
<dbReference type="Gene3D" id="3.40.50.300">
    <property type="entry name" value="P-loop containing nucleotide triphosphate hydrolases"/>
    <property type="match status" value="2"/>
</dbReference>
<dbReference type="InterPro" id="IPR024759">
    <property type="entry name" value="UvrB_YAD/RRR_dom"/>
</dbReference>
<dbReference type="PROSITE" id="PS51194">
    <property type="entry name" value="HELICASE_CTER"/>
    <property type="match status" value="1"/>
</dbReference>
<organism evidence="2">
    <name type="scientific">marine sediment metagenome</name>
    <dbReference type="NCBI Taxonomy" id="412755"/>
    <lineage>
        <taxon>unclassified sequences</taxon>
        <taxon>metagenomes</taxon>
        <taxon>ecological metagenomes</taxon>
    </lineage>
</organism>
<name>X0TEV4_9ZZZZ</name>
<dbReference type="GO" id="GO:0006289">
    <property type="term" value="P:nucleotide-excision repair"/>
    <property type="evidence" value="ECO:0007669"/>
    <property type="project" value="InterPro"/>
</dbReference>
<protein>
    <recommendedName>
        <fullName evidence="1">Helicase C-terminal domain-containing protein</fullName>
    </recommendedName>
</protein>